<dbReference type="RefSeq" id="WP_020419064.1">
    <property type="nucleotide sequence ID" value="NZ_BAABCM010000001.1"/>
</dbReference>
<dbReference type="InterPro" id="IPR036661">
    <property type="entry name" value="Luciferase-like_sf"/>
</dbReference>
<proteinExistence type="predicted"/>
<dbReference type="Proteomes" id="UP001501624">
    <property type="component" value="Unassembled WGS sequence"/>
</dbReference>
<evidence type="ECO:0000259" key="3">
    <source>
        <dbReference type="Pfam" id="PF00296"/>
    </source>
</evidence>
<organism evidence="4 5">
    <name type="scientific">Amycolatopsis tucumanensis</name>
    <dbReference type="NCBI Taxonomy" id="401106"/>
    <lineage>
        <taxon>Bacteria</taxon>
        <taxon>Bacillati</taxon>
        <taxon>Actinomycetota</taxon>
        <taxon>Actinomycetes</taxon>
        <taxon>Pseudonocardiales</taxon>
        <taxon>Pseudonocardiaceae</taxon>
        <taxon>Amycolatopsis</taxon>
    </lineage>
</organism>
<evidence type="ECO:0000313" key="4">
    <source>
        <dbReference type="EMBL" id="GAA3800915.1"/>
    </source>
</evidence>
<dbReference type="EMBL" id="BAABCM010000001">
    <property type="protein sequence ID" value="GAA3800915.1"/>
    <property type="molecule type" value="Genomic_DNA"/>
</dbReference>
<dbReference type="SUPFAM" id="SSF51679">
    <property type="entry name" value="Bacterial luciferase-like"/>
    <property type="match status" value="1"/>
</dbReference>
<evidence type="ECO:0000256" key="2">
    <source>
        <dbReference type="ARBA" id="ARBA00023033"/>
    </source>
</evidence>
<keyword evidence="1" id="KW-0560">Oxidoreductase</keyword>
<dbReference type="PANTHER" id="PTHR30137">
    <property type="entry name" value="LUCIFERASE-LIKE MONOOXYGENASE"/>
    <property type="match status" value="1"/>
</dbReference>
<feature type="domain" description="Luciferase-like" evidence="3">
    <location>
        <begin position="31"/>
        <end position="338"/>
    </location>
</feature>
<reference evidence="5" key="1">
    <citation type="journal article" date="2019" name="Int. J. Syst. Evol. Microbiol.">
        <title>The Global Catalogue of Microorganisms (GCM) 10K type strain sequencing project: providing services to taxonomists for standard genome sequencing and annotation.</title>
        <authorList>
            <consortium name="The Broad Institute Genomics Platform"/>
            <consortium name="The Broad Institute Genome Sequencing Center for Infectious Disease"/>
            <person name="Wu L."/>
            <person name="Ma J."/>
        </authorList>
    </citation>
    <scope>NUCLEOTIDE SEQUENCE [LARGE SCALE GENOMIC DNA]</scope>
    <source>
        <strain evidence="5">JCM 17017</strain>
    </source>
</reference>
<evidence type="ECO:0000256" key="1">
    <source>
        <dbReference type="ARBA" id="ARBA00023002"/>
    </source>
</evidence>
<accession>A0ABP7HRG5</accession>
<protein>
    <submittedName>
        <fullName evidence="4">LLM class flavin-dependent oxidoreductase</fullName>
    </submittedName>
</protein>
<dbReference type="PANTHER" id="PTHR30137:SF8">
    <property type="entry name" value="BLR5498 PROTEIN"/>
    <property type="match status" value="1"/>
</dbReference>
<dbReference type="Gene3D" id="3.20.20.30">
    <property type="entry name" value="Luciferase-like domain"/>
    <property type="match status" value="1"/>
</dbReference>
<name>A0ABP7HRG5_9PSEU</name>
<dbReference type="InterPro" id="IPR050766">
    <property type="entry name" value="Bact_Lucif_Oxidored"/>
</dbReference>
<comment type="caution">
    <text evidence="4">The sequence shown here is derived from an EMBL/GenBank/DDBJ whole genome shotgun (WGS) entry which is preliminary data.</text>
</comment>
<gene>
    <name evidence="4" type="ORF">GCM10022380_17980</name>
</gene>
<dbReference type="Pfam" id="PF00296">
    <property type="entry name" value="Bac_luciferase"/>
    <property type="match status" value="1"/>
</dbReference>
<evidence type="ECO:0000313" key="5">
    <source>
        <dbReference type="Proteomes" id="UP001501624"/>
    </source>
</evidence>
<keyword evidence="5" id="KW-1185">Reference proteome</keyword>
<keyword evidence="2" id="KW-0503">Monooxygenase</keyword>
<dbReference type="InterPro" id="IPR011251">
    <property type="entry name" value="Luciferase-like_dom"/>
</dbReference>
<sequence length="381" mass="42724">MQTWYFTECPYPDLPDPDTYDSIRVTLPNKHFDPVVGAGLYDRYLDLWQQADELGLNVMTNEHHATPTCIVPATPLMATALARTTKNARILILGNPVANRRDPVRLAEEMAMIDVLSHGRLEVGFVRGVPFEILPANSRPTGMHERMWEAQDLIKKAWTEHDGPFSWEGTWQYRSVNIWPRPYQQPHPPMWVTGTSPSSIPPIAERGHTMACFVTGPDVAKRLYEDYRRTYTATHGTECPSDRLAYGVGVYVADSEAEARSGAEKLRWYFDANKVPPYLTHPPGYSAPKLHAALGSSSAPVPHALKARGQTMEWMTENGVLFAGTPDQVVTQIRRFHDHVGGFGNILMMGHAGHMTHRETARSLELYATEVAPQLRELTAV</sequence>